<reference evidence="1 2" key="1">
    <citation type="journal article" date="2013" name="Curr. Biol.">
        <title>The Genome of the Foraminiferan Reticulomyxa filosa.</title>
        <authorList>
            <person name="Glockner G."/>
            <person name="Hulsmann N."/>
            <person name="Schleicher M."/>
            <person name="Noegel A.A."/>
            <person name="Eichinger L."/>
            <person name="Gallinger C."/>
            <person name="Pawlowski J."/>
            <person name="Sierra R."/>
            <person name="Euteneuer U."/>
            <person name="Pillet L."/>
            <person name="Moustafa A."/>
            <person name="Platzer M."/>
            <person name="Groth M."/>
            <person name="Szafranski K."/>
            <person name="Schliwa M."/>
        </authorList>
    </citation>
    <scope>NUCLEOTIDE SEQUENCE [LARGE SCALE GENOMIC DNA]</scope>
</reference>
<dbReference type="Proteomes" id="UP000023152">
    <property type="component" value="Unassembled WGS sequence"/>
</dbReference>
<keyword evidence="2" id="KW-1185">Reference proteome</keyword>
<evidence type="ECO:0000313" key="2">
    <source>
        <dbReference type="Proteomes" id="UP000023152"/>
    </source>
</evidence>
<organism evidence="1 2">
    <name type="scientific">Reticulomyxa filosa</name>
    <dbReference type="NCBI Taxonomy" id="46433"/>
    <lineage>
        <taxon>Eukaryota</taxon>
        <taxon>Sar</taxon>
        <taxon>Rhizaria</taxon>
        <taxon>Retaria</taxon>
        <taxon>Foraminifera</taxon>
        <taxon>Monothalamids</taxon>
        <taxon>Reticulomyxidae</taxon>
        <taxon>Reticulomyxa</taxon>
    </lineage>
</organism>
<dbReference type="AlphaFoldDB" id="X6LR73"/>
<gene>
    <name evidence="1" type="ORF">RFI_33263</name>
</gene>
<name>X6LR73_RETFI</name>
<sequence length="201" mass="23639">MNWIPEYNNFEEAIVINKSRIRLNITVLCFVSLLFNNNDNNKKKKPNFFIYYFVGTEYTSDALNIFEELVTNGWRVLYSMWSPSTWMSSGAFVPIGYPLDLPLSDGDPIYKIWSYHLITTHEYLFSLASNIDITMDIFNEILHSVWNGSGIQDNATLRAVATCQWLTENPNIWTRWLPDVDGYLWECSLNNLFFFFFFEVQ</sequence>
<dbReference type="EMBL" id="ASPP01030088">
    <property type="protein sequence ID" value="ETO04139.1"/>
    <property type="molecule type" value="Genomic_DNA"/>
</dbReference>
<comment type="caution">
    <text evidence="1">The sequence shown here is derived from an EMBL/GenBank/DDBJ whole genome shotgun (WGS) entry which is preliminary data.</text>
</comment>
<accession>X6LR73</accession>
<evidence type="ECO:0000313" key="1">
    <source>
        <dbReference type="EMBL" id="ETO04139.1"/>
    </source>
</evidence>
<proteinExistence type="predicted"/>
<protein>
    <submittedName>
        <fullName evidence="1">Uncharacterized protein</fullName>
    </submittedName>
</protein>